<dbReference type="PROSITE" id="PS50893">
    <property type="entry name" value="ABC_TRANSPORTER_2"/>
    <property type="match status" value="2"/>
</dbReference>
<dbReference type="PANTHER" id="PTHR43790:SF4">
    <property type="entry name" value="GUANOSINE IMPORT ATP-BINDING PROTEIN NUPO"/>
    <property type="match status" value="1"/>
</dbReference>
<dbReference type="CDD" id="cd03215">
    <property type="entry name" value="ABC_Carb_Monos_II"/>
    <property type="match status" value="1"/>
</dbReference>
<keyword evidence="5" id="KW-1185">Reference proteome</keyword>
<dbReference type="AlphaFoldDB" id="A0A0G2Z9U2"/>
<dbReference type="InterPro" id="IPR003593">
    <property type="entry name" value="AAA+_ATPase"/>
</dbReference>
<dbReference type="Proteomes" id="UP000035159">
    <property type="component" value="Chromosome"/>
</dbReference>
<dbReference type="OrthoDB" id="9771863at2"/>
<dbReference type="SMART" id="SM00382">
    <property type="entry name" value="AAA"/>
    <property type="match status" value="2"/>
</dbReference>
<dbReference type="Pfam" id="PF00005">
    <property type="entry name" value="ABC_tran"/>
    <property type="match status" value="2"/>
</dbReference>
<accession>A0A0G2Z9U2</accession>
<dbReference type="EMBL" id="CP011232">
    <property type="protein sequence ID" value="AKI96861.1"/>
    <property type="molecule type" value="Genomic_DNA"/>
</dbReference>
<dbReference type="STRING" id="1330330.IX53_02405"/>
<dbReference type="InterPro" id="IPR050107">
    <property type="entry name" value="ABC_carbohydrate_import_ATPase"/>
</dbReference>
<dbReference type="GO" id="GO:0005524">
    <property type="term" value="F:ATP binding"/>
    <property type="evidence" value="ECO:0007669"/>
    <property type="project" value="UniProtKB-KW"/>
</dbReference>
<dbReference type="SUPFAM" id="SSF52540">
    <property type="entry name" value="P-loop containing nucleoside triphosphate hydrolases"/>
    <property type="match status" value="2"/>
</dbReference>
<evidence type="ECO:0000313" key="4">
    <source>
        <dbReference type="EMBL" id="AKI96861.1"/>
    </source>
</evidence>
<evidence type="ECO:0000256" key="1">
    <source>
        <dbReference type="ARBA" id="ARBA00022741"/>
    </source>
</evidence>
<dbReference type="PATRIC" id="fig|1330330.3.peg.490"/>
<organism evidence="4 5">
    <name type="scientific">Kosmotoga pacifica</name>
    <dbReference type="NCBI Taxonomy" id="1330330"/>
    <lineage>
        <taxon>Bacteria</taxon>
        <taxon>Thermotogati</taxon>
        <taxon>Thermotogota</taxon>
        <taxon>Thermotogae</taxon>
        <taxon>Kosmotogales</taxon>
        <taxon>Kosmotogaceae</taxon>
        <taxon>Kosmotoga</taxon>
    </lineage>
</organism>
<evidence type="ECO:0000256" key="2">
    <source>
        <dbReference type="ARBA" id="ARBA00022840"/>
    </source>
</evidence>
<dbReference type="GO" id="GO:0016887">
    <property type="term" value="F:ATP hydrolysis activity"/>
    <property type="evidence" value="ECO:0007669"/>
    <property type="project" value="InterPro"/>
</dbReference>
<dbReference type="Gene3D" id="3.40.50.300">
    <property type="entry name" value="P-loop containing nucleotide triphosphate hydrolases"/>
    <property type="match status" value="2"/>
</dbReference>
<keyword evidence="2" id="KW-0067">ATP-binding</keyword>
<keyword evidence="1" id="KW-0547">Nucleotide-binding</keyword>
<name>A0A0G2Z9U2_9BACT</name>
<feature type="domain" description="ABC transporter" evidence="3">
    <location>
        <begin position="261"/>
        <end position="501"/>
    </location>
</feature>
<sequence>MMHKKDVLLIEGVSKLYKESNTQALKDVSMVVKKGMIHALIGENAAGKSTLVSIIAGLIPKDSGEIFFNGERLNFSSPKEAYKKGIALVHQHFMLVDELSVLENIILGIEPSFLGFLNKKKALNYVKFVEKEYGLSVDPFAYVGNLSVAEKQYVEILRALIHDPEILILDEPTSVLTEKEVDELFKILVSLKEKGKTIIYISHKLPEIKQIADRITVLRKGMVVGEFDSSELSTEEIAHLMIGETASLKPIRTSSAGNILLSIKELRAGSVRTGIRVNGVSFDIRKGEIVAITGVAGNGQEELIHAIFGLVDIISGTVVFLDENITGLKPKELRKRKIAFVPSDRTSMGCCLKCTVVENMVMPYIHAQRIKLLNWQKLTSQVYERIQKNEISVPGLSLPVRYLSGGNLQKLIISRELAYNPKLLLVSDPTRGLDTKSATEVQNLLLEFKSRGSVLMVSTDLDEVLNVADRILVMSAGRIVFQTINDDSVSKEILGRYMISGDKSEREVTGVNHETNT</sequence>
<proteinExistence type="predicted"/>
<dbReference type="PROSITE" id="PS00211">
    <property type="entry name" value="ABC_TRANSPORTER_1"/>
    <property type="match status" value="1"/>
</dbReference>
<dbReference type="RefSeq" id="WP_047753996.1">
    <property type="nucleotide sequence ID" value="NZ_CAJUHA010000004.1"/>
</dbReference>
<dbReference type="InterPro" id="IPR003439">
    <property type="entry name" value="ABC_transporter-like_ATP-bd"/>
</dbReference>
<gene>
    <name evidence="4" type="ORF">IX53_02405</name>
</gene>
<reference evidence="4 5" key="1">
    <citation type="submission" date="2015-04" db="EMBL/GenBank/DDBJ databases">
        <title>Complete Genome Sequence of Kosmotoga pacifica SLHLJ1.</title>
        <authorList>
            <person name="Jiang L.J."/>
            <person name="Shao Z.Z."/>
            <person name="Jebbar M."/>
        </authorList>
    </citation>
    <scope>NUCLEOTIDE SEQUENCE [LARGE SCALE GENOMIC DNA]</scope>
    <source>
        <strain evidence="4 5">SLHLJ1</strain>
    </source>
</reference>
<evidence type="ECO:0000313" key="5">
    <source>
        <dbReference type="Proteomes" id="UP000035159"/>
    </source>
</evidence>
<evidence type="ECO:0000259" key="3">
    <source>
        <dbReference type="PROSITE" id="PS50893"/>
    </source>
</evidence>
<dbReference type="PANTHER" id="PTHR43790">
    <property type="entry name" value="CARBOHYDRATE TRANSPORT ATP-BINDING PROTEIN MG119-RELATED"/>
    <property type="match status" value="1"/>
</dbReference>
<feature type="domain" description="ABC transporter" evidence="3">
    <location>
        <begin position="8"/>
        <end position="245"/>
    </location>
</feature>
<protein>
    <recommendedName>
        <fullName evidence="3">ABC transporter domain-containing protein</fullName>
    </recommendedName>
</protein>
<dbReference type="InterPro" id="IPR027417">
    <property type="entry name" value="P-loop_NTPase"/>
</dbReference>
<dbReference type="KEGG" id="kpf:IX53_02405"/>
<dbReference type="CDD" id="cd03216">
    <property type="entry name" value="ABC_Carb_Monos_I"/>
    <property type="match status" value="1"/>
</dbReference>
<dbReference type="InterPro" id="IPR017871">
    <property type="entry name" value="ABC_transporter-like_CS"/>
</dbReference>